<dbReference type="GeneID" id="36320747"/>
<dbReference type="VEuPathDB" id="MicrosporidiaDB:AAJ76_50000826"/>
<organism evidence="1 2">
    <name type="scientific">Vairimorpha ceranae</name>
    <dbReference type="NCBI Taxonomy" id="40302"/>
    <lineage>
        <taxon>Eukaryota</taxon>
        <taxon>Fungi</taxon>
        <taxon>Fungi incertae sedis</taxon>
        <taxon>Microsporidia</taxon>
        <taxon>Nosematidae</taxon>
        <taxon>Vairimorpha</taxon>
    </lineage>
</organism>
<protein>
    <submittedName>
        <fullName evidence="1">Uncharacterized protein</fullName>
    </submittedName>
</protein>
<evidence type="ECO:0000313" key="2">
    <source>
        <dbReference type="Proteomes" id="UP000034350"/>
    </source>
</evidence>
<dbReference type="Proteomes" id="UP000034350">
    <property type="component" value="Unassembled WGS sequence"/>
</dbReference>
<accession>A0A0F9YPX1</accession>
<dbReference type="EMBL" id="JPQZ01000050">
    <property type="protein sequence ID" value="KKO74692.1"/>
    <property type="molecule type" value="Genomic_DNA"/>
</dbReference>
<comment type="caution">
    <text evidence="1">The sequence shown here is derived from an EMBL/GenBank/DDBJ whole genome shotgun (WGS) entry which is preliminary data.</text>
</comment>
<keyword evidence="2" id="KW-1185">Reference proteome</keyword>
<gene>
    <name evidence="1" type="ORF">AAJ76_50000826</name>
</gene>
<name>A0A0F9YPX1_9MICR</name>
<evidence type="ECO:0000313" key="1">
    <source>
        <dbReference type="EMBL" id="KKO74692.1"/>
    </source>
</evidence>
<dbReference type="AlphaFoldDB" id="A0A0F9YPX1"/>
<dbReference type="RefSeq" id="XP_024330434.1">
    <property type="nucleotide sequence ID" value="XM_024475800.1"/>
</dbReference>
<proteinExistence type="predicted"/>
<sequence length="97" mass="11580">MAFFAMQMERMQIVIYYLEKHFFQTRSLDNILLLKVIKLWFTGASCGLMAHILGCSKQNIVNTINKLQIFNTYERYFKDVKQIFEETTLLKKSMNQK</sequence>
<reference evidence="1 2" key="1">
    <citation type="journal article" date="2015" name="Environ. Microbiol.">
        <title>Genome analyses suggest the presence of polyploidy and recent human-driven expansions in eight global populations of the honeybee pathogen Nosema ceranae.</title>
        <authorList>
            <person name="Pelin A."/>
            <person name="Selman M."/>
            <person name="Aris-Brosou S."/>
            <person name="Farinelli L."/>
            <person name="Corradi N."/>
        </authorList>
    </citation>
    <scope>NUCLEOTIDE SEQUENCE [LARGE SCALE GENOMIC DNA]</scope>
    <source>
        <strain evidence="1 2">PA08 1199</strain>
    </source>
</reference>